<feature type="transmembrane region" description="Helical" evidence="2">
    <location>
        <begin position="109"/>
        <end position="128"/>
    </location>
</feature>
<feature type="region of interest" description="Disordered" evidence="1">
    <location>
        <begin position="173"/>
        <end position="234"/>
    </location>
</feature>
<name>A0A543ASZ3_9ACTN</name>
<evidence type="ECO:0000256" key="2">
    <source>
        <dbReference type="SAM" id="Phobius"/>
    </source>
</evidence>
<feature type="compositionally biased region" description="Pro residues" evidence="1">
    <location>
        <begin position="1"/>
        <end position="19"/>
    </location>
</feature>
<organism evidence="3 4">
    <name type="scientific">Stackebrandtia endophytica</name>
    <dbReference type="NCBI Taxonomy" id="1496996"/>
    <lineage>
        <taxon>Bacteria</taxon>
        <taxon>Bacillati</taxon>
        <taxon>Actinomycetota</taxon>
        <taxon>Actinomycetes</taxon>
        <taxon>Glycomycetales</taxon>
        <taxon>Glycomycetaceae</taxon>
        <taxon>Stackebrandtia</taxon>
    </lineage>
</organism>
<keyword evidence="2" id="KW-0472">Membrane</keyword>
<evidence type="ECO:0000313" key="4">
    <source>
        <dbReference type="Proteomes" id="UP000317043"/>
    </source>
</evidence>
<comment type="caution">
    <text evidence="3">The sequence shown here is derived from an EMBL/GenBank/DDBJ whole genome shotgun (WGS) entry which is preliminary data.</text>
</comment>
<dbReference type="InParanoid" id="A0A543ASZ3"/>
<evidence type="ECO:0000313" key="3">
    <source>
        <dbReference type="EMBL" id="TQL75699.1"/>
    </source>
</evidence>
<reference evidence="3 4" key="1">
    <citation type="submission" date="2019-06" db="EMBL/GenBank/DDBJ databases">
        <title>Sequencing the genomes of 1000 actinobacteria strains.</title>
        <authorList>
            <person name="Klenk H.-P."/>
        </authorList>
    </citation>
    <scope>NUCLEOTIDE SEQUENCE [LARGE SCALE GENOMIC DNA]</scope>
    <source>
        <strain evidence="3 4">DSM 45928</strain>
    </source>
</reference>
<accession>A0A543ASZ3</accession>
<proteinExistence type="predicted"/>
<keyword evidence="2" id="KW-1133">Transmembrane helix</keyword>
<feature type="transmembrane region" description="Helical" evidence="2">
    <location>
        <begin position="134"/>
        <end position="157"/>
    </location>
</feature>
<gene>
    <name evidence="3" type="ORF">FB566_1211</name>
</gene>
<dbReference type="OrthoDB" id="9974606at2"/>
<sequence length="234" mass="24510">MSYPPPADTPQPGQPPSPTPGMFHNLGLSPRPDVPPKVRQLMQAMWGIAATGAAFAVFSILAAVAVYWYPGAFIGPAVFALLTAAACGVIAVMLLNGAFSRMNLPDRRLVAFIVLGVTGFTTLTTLLLTWGPSWYVLLAILLLLAQATAIGFSFFLLTQGQVVGWLNAHPGPAAGPLGHPQPPQPPWTHQSEPGYPPQPPPGQNPQPGQNPPPPGENPPGQIPPPPPGQYPPSA</sequence>
<feature type="compositionally biased region" description="Pro residues" evidence="1">
    <location>
        <begin position="194"/>
        <end position="234"/>
    </location>
</feature>
<dbReference type="Proteomes" id="UP000317043">
    <property type="component" value="Unassembled WGS sequence"/>
</dbReference>
<keyword evidence="4" id="KW-1185">Reference proteome</keyword>
<protein>
    <submittedName>
        <fullName evidence="3">Uncharacterized protein</fullName>
    </submittedName>
</protein>
<feature type="transmembrane region" description="Helical" evidence="2">
    <location>
        <begin position="74"/>
        <end position="97"/>
    </location>
</feature>
<evidence type="ECO:0000256" key="1">
    <source>
        <dbReference type="SAM" id="MobiDB-lite"/>
    </source>
</evidence>
<dbReference type="EMBL" id="VFOW01000001">
    <property type="protein sequence ID" value="TQL75699.1"/>
    <property type="molecule type" value="Genomic_DNA"/>
</dbReference>
<dbReference type="RefSeq" id="WP_142035977.1">
    <property type="nucleotide sequence ID" value="NZ_JBHTGS010000001.1"/>
</dbReference>
<feature type="region of interest" description="Disordered" evidence="1">
    <location>
        <begin position="1"/>
        <end position="26"/>
    </location>
</feature>
<feature type="transmembrane region" description="Helical" evidence="2">
    <location>
        <begin position="46"/>
        <end position="68"/>
    </location>
</feature>
<dbReference type="AlphaFoldDB" id="A0A543ASZ3"/>
<keyword evidence="2" id="KW-0812">Transmembrane</keyword>